<organism evidence="2 3">
    <name type="scientific">Aldrovandia affinis</name>
    <dbReference type="NCBI Taxonomy" id="143900"/>
    <lineage>
        <taxon>Eukaryota</taxon>
        <taxon>Metazoa</taxon>
        <taxon>Chordata</taxon>
        <taxon>Craniata</taxon>
        <taxon>Vertebrata</taxon>
        <taxon>Euteleostomi</taxon>
        <taxon>Actinopterygii</taxon>
        <taxon>Neopterygii</taxon>
        <taxon>Teleostei</taxon>
        <taxon>Notacanthiformes</taxon>
        <taxon>Halosauridae</taxon>
        <taxon>Aldrovandia</taxon>
    </lineage>
</organism>
<protein>
    <submittedName>
        <fullName evidence="2">Uncharacterized protein</fullName>
    </submittedName>
</protein>
<dbReference type="Gene3D" id="2.60.40.10">
    <property type="entry name" value="Immunoglobulins"/>
    <property type="match status" value="1"/>
</dbReference>
<feature type="chain" id="PRO_5042028866" evidence="1">
    <location>
        <begin position="24"/>
        <end position="87"/>
    </location>
</feature>
<reference evidence="2" key="1">
    <citation type="journal article" date="2023" name="Science">
        <title>Genome structures resolve the early diversification of teleost fishes.</title>
        <authorList>
            <person name="Parey E."/>
            <person name="Louis A."/>
            <person name="Montfort J."/>
            <person name="Bouchez O."/>
            <person name="Roques C."/>
            <person name="Iampietro C."/>
            <person name="Lluch J."/>
            <person name="Castinel A."/>
            <person name="Donnadieu C."/>
            <person name="Desvignes T."/>
            <person name="Floi Bucao C."/>
            <person name="Jouanno E."/>
            <person name="Wen M."/>
            <person name="Mejri S."/>
            <person name="Dirks R."/>
            <person name="Jansen H."/>
            <person name="Henkel C."/>
            <person name="Chen W.J."/>
            <person name="Zahm M."/>
            <person name="Cabau C."/>
            <person name="Klopp C."/>
            <person name="Thompson A.W."/>
            <person name="Robinson-Rechavi M."/>
            <person name="Braasch I."/>
            <person name="Lecointre G."/>
            <person name="Bobe J."/>
            <person name="Postlethwait J.H."/>
            <person name="Berthelot C."/>
            <person name="Roest Crollius H."/>
            <person name="Guiguen Y."/>
        </authorList>
    </citation>
    <scope>NUCLEOTIDE SEQUENCE</scope>
    <source>
        <strain evidence="2">NC1722</strain>
    </source>
</reference>
<evidence type="ECO:0000313" key="2">
    <source>
        <dbReference type="EMBL" id="KAJ8358170.1"/>
    </source>
</evidence>
<dbReference type="Proteomes" id="UP001221898">
    <property type="component" value="Unassembled WGS sequence"/>
</dbReference>
<dbReference type="InterPro" id="IPR013783">
    <property type="entry name" value="Ig-like_fold"/>
</dbReference>
<feature type="signal peptide" evidence="1">
    <location>
        <begin position="1"/>
        <end position="23"/>
    </location>
</feature>
<gene>
    <name evidence="2" type="ORF">AAFF_G00028710</name>
</gene>
<accession>A0AAD7R2F7</accession>
<keyword evidence="1" id="KW-0732">Signal</keyword>
<evidence type="ECO:0000313" key="3">
    <source>
        <dbReference type="Proteomes" id="UP001221898"/>
    </source>
</evidence>
<name>A0AAD7R2F7_9TELE</name>
<keyword evidence="3" id="KW-1185">Reference proteome</keyword>
<dbReference type="AlphaFoldDB" id="A0AAD7R2F7"/>
<sequence length="87" mass="9296">MTDIATIYKLSLVALTCALQAYGTTCPVLECWFVQERSGRGGGVAAGMSQEKSLLFVRTDPDDTRTGSKAAPPTDIVPARIYQVTGQ</sequence>
<comment type="caution">
    <text evidence="2">The sequence shown here is derived from an EMBL/GenBank/DDBJ whole genome shotgun (WGS) entry which is preliminary data.</text>
</comment>
<proteinExistence type="predicted"/>
<dbReference type="EMBL" id="JAINUG010001130">
    <property type="protein sequence ID" value="KAJ8358170.1"/>
    <property type="molecule type" value="Genomic_DNA"/>
</dbReference>
<evidence type="ECO:0000256" key="1">
    <source>
        <dbReference type="SAM" id="SignalP"/>
    </source>
</evidence>